<dbReference type="EMBL" id="EQ962656">
    <property type="protein sequence ID" value="EED16651.1"/>
    <property type="molecule type" value="Genomic_DNA"/>
</dbReference>
<feature type="domain" description="Endonuclease/exonuclease/phosphatase" evidence="1">
    <location>
        <begin position="372"/>
        <end position="489"/>
    </location>
</feature>
<dbReference type="PANTHER" id="PTHR33481">
    <property type="entry name" value="REVERSE TRANSCRIPTASE"/>
    <property type="match status" value="1"/>
</dbReference>
<dbReference type="Pfam" id="PF14529">
    <property type="entry name" value="Exo_endo_phos_2"/>
    <property type="match status" value="1"/>
</dbReference>
<dbReference type="VEuPathDB" id="FungiDB:TSTA_017260"/>
<evidence type="ECO:0000313" key="3">
    <source>
        <dbReference type="Proteomes" id="UP000001745"/>
    </source>
</evidence>
<dbReference type="Proteomes" id="UP000001745">
    <property type="component" value="Unassembled WGS sequence"/>
</dbReference>
<dbReference type="Gene3D" id="3.60.10.10">
    <property type="entry name" value="Endonuclease/exonuclease/phosphatase"/>
    <property type="match status" value="1"/>
</dbReference>
<dbReference type="PANTHER" id="PTHR33481:SF1">
    <property type="entry name" value="ENDONUCLEASE_EXONUCLEASE_PHOSPHATASE DOMAIN-CONTAINING PROTEIN-RELATED"/>
    <property type="match status" value="1"/>
</dbReference>
<dbReference type="AlphaFoldDB" id="B8MFB7"/>
<dbReference type="GO" id="GO:0003824">
    <property type="term" value="F:catalytic activity"/>
    <property type="evidence" value="ECO:0007669"/>
    <property type="project" value="InterPro"/>
</dbReference>
<dbReference type="RefSeq" id="XP_002483885.1">
    <property type="nucleotide sequence ID" value="XM_002483840.1"/>
</dbReference>
<dbReference type="InParanoid" id="B8MFB7"/>
<reference evidence="3" key="1">
    <citation type="journal article" date="2015" name="Genome Announc.">
        <title>Genome sequence of the AIDS-associated pathogen Penicillium marneffei (ATCC18224) and its near taxonomic relative Talaromyces stipitatus (ATCC10500).</title>
        <authorList>
            <person name="Nierman W.C."/>
            <person name="Fedorova-Abrams N.D."/>
            <person name="Andrianopoulos A."/>
        </authorList>
    </citation>
    <scope>NUCLEOTIDE SEQUENCE [LARGE SCALE GENOMIC DNA]</scope>
    <source>
        <strain evidence="3">ATCC 10500 / CBS 375.48 / QM 6759 / NRRL 1006</strain>
    </source>
</reference>
<dbReference type="HOGENOM" id="CLU_296687_0_0_1"/>
<proteinExistence type="predicted"/>
<name>B8MFB7_TALSN</name>
<dbReference type="eggNOG" id="KOG1075">
    <property type="taxonomic scope" value="Eukaryota"/>
</dbReference>
<dbReference type="InterPro" id="IPR036691">
    <property type="entry name" value="Endo/exonu/phosph_ase_sf"/>
</dbReference>
<accession>B8MFB7</accession>
<dbReference type="InterPro" id="IPR005135">
    <property type="entry name" value="Endo/exonuclease/phosphatase"/>
</dbReference>
<dbReference type="PhylomeDB" id="B8MFB7"/>
<keyword evidence="3" id="KW-1185">Reference proteome</keyword>
<dbReference type="SUPFAM" id="SSF56219">
    <property type="entry name" value="DNase I-like"/>
    <property type="match status" value="1"/>
</dbReference>
<evidence type="ECO:0000313" key="2">
    <source>
        <dbReference type="EMBL" id="EED16651.1"/>
    </source>
</evidence>
<dbReference type="GeneID" id="8103699"/>
<sequence length="1017" mass="115859">MAVPEGGPQTPENSARNEAISIAPGRRQNHPAETLQALVVEFPSLDNGKRITYQMVASLVSSLKKVITQQTNIIELARAEKELNCVRISTAQPEATDNNGNNNDNFTRFLPTNTANKHIRTALSNTESTKDVQVADVGTTKTGYIIRFRDAQSAETAQNNTAWLEELGNETRLVKPRFGIVVHRVPTEDFDLEKEKREGIEKIMEENDLAEKGFKIEDIAWLKKKDRPLGKATSMGIWLNTLEAAESIINNGLLVGQRYIGSVEPYKVKLKRCYHCQKFGYLAWSCKEQVKCSHCSGQHDQRNCPPGIRLRAGMEALINDHQSQNLNLLLIQEPSVTTYRTHVNHSAWQLYQPTYPNTDESTRYRSLIYFLIFLVYILPLDAYQATSTTAAEPILAEIKNTIEKYTKEPNKTTRLILAGDFNRHHPAWSHRPVSHVFTSQAEELINFFQTYKLQYLLGKASVLDLTLTNDPAKLMKCQLYWDNYGSDHCRTYSEWDLQLERNKNPKPKRAYDRADWDKIGSALLELLGQGPEISSAADLDYEVNRLVEATMTVLDQQVSLQKLSPYSKRWFTPELKSQQVIVNQVRRRWQSSCATLGSSHLITTSLFNDMCHKRREWTRTIKKKVATYMRPRDPYTNIPPLKVGSKEITENNAKAKVLLETFFPKMADPEIEDPVLPLEGIPWYPITELEVHRSLKAAKGTMAPGEDGIITLKMITYIFARLVELGHYPHQWKQARIIVLRKPGKPDYGKILEAVMACRLSFWAESYKLLPDTQFRGRPGRNTEQALLTLANAIDRAWLRSKVITLVAFNLTGAFNGVNNSSLDACLQAKGIPTIARRWIRSFIENSQSTTMAARQHLLTTIFDGEPEEDIPRIKAWARRTGSSFNVKKTELIHLIRSKRQHRVGQITINGTVIKPSDTVKLLGVIFDKEIWWKEHVQHLHPEQMRQIYQACVTPIVDYASTVWHNPLKDKIHLRTLGTVQRTTLICILSAFKTASTAALEVEAYVLPTNLRLKQRA</sequence>
<gene>
    <name evidence="2" type="ORF">TSTA_017260</name>
</gene>
<dbReference type="OrthoDB" id="4509126at2759"/>
<dbReference type="OMA" id="NTANKHI"/>
<organism evidence="2 3">
    <name type="scientific">Talaromyces stipitatus (strain ATCC 10500 / CBS 375.48 / QM 6759 / NRRL 1006)</name>
    <name type="common">Penicillium stipitatum</name>
    <dbReference type="NCBI Taxonomy" id="441959"/>
    <lineage>
        <taxon>Eukaryota</taxon>
        <taxon>Fungi</taxon>
        <taxon>Dikarya</taxon>
        <taxon>Ascomycota</taxon>
        <taxon>Pezizomycotina</taxon>
        <taxon>Eurotiomycetes</taxon>
        <taxon>Eurotiomycetidae</taxon>
        <taxon>Eurotiales</taxon>
        <taxon>Trichocomaceae</taxon>
        <taxon>Talaromyces</taxon>
        <taxon>Talaromyces sect. Talaromyces</taxon>
    </lineage>
</organism>
<protein>
    <submittedName>
        <fullName evidence="2">Zinc knuckle domain protein</fullName>
    </submittedName>
</protein>
<evidence type="ECO:0000259" key="1">
    <source>
        <dbReference type="Pfam" id="PF14529"/>
    </source>
</evidence>
<dbReference type="STRING" id="441959.B8MFB7"/>